<feature type="transmembrane region" description="Helical" evidence="1">
    <location>
        <begin position="76"/>
        <end position="97"/>
    </location>
</feature>
<feature type="transmembrane region" description="Helical" evidence="1">
    <location>
        <begin position="209"/>
        <end position="232"/>
    </location>
</feature>
<feature type="transmembrane region" description="Helical" evidence="1">
    <location>
        <begin position="238"/>
        <end position="254"/>
    </location>
</feature>
<protein>
    <submittedName>
        <fullName evidence="2">Uncharacterized protein</fullName>
    </submittedName>
</protein>
<feature type="transmembrane region" description="Helical" evidence="1">
    <location>
        <begin position="109"/>
        <end position="132"/>
    </location>
</feature>
<feature type="transmembrane region" description="Helical" evidence="1">
    <location>
        <begin position="144"/>
        <end position="163"/>
    </location>
</feature>
<keyword evidence="1" id="KW-0472">Membrane</keyword>
<dbReference type="Proteomes" id="UP000187209">
    <property type="component" value="Unassembled WGS sequence"/>
</dbReference>
<evidence type="ECO:0000313" key="2">
    <source>
        <dbReference type="EMBL" id="OMJ85019.1"/>
    </source>
</evidence>
<proteinExistence type="predicted"/>
<keyword evidence="1" id="KW-1133">Transmembrane helix</keyword>
<dbReference type="AlphaFoldDB" id="A0A1R2C7P8"/>
<keyword evidence="3" id="KW-1185">Reference proteome</keyword>
<sequence length="272" mass="30830">MAFDLKPQDQLQMIKRGGFGALILLIILSMIAIEWSTRAWVIAIIPMALLAILIIFGAHKYFEAEQGRINDKSKDFILFCVYNSVLSLGLFFTLMSINLHKIIDVGWGYVFIPLWYFFGIYAAVAVYVIPYLKMKGDDGKRKSLMIVLWLASMILASIFHVLWIETSFPSELCIVLSPVLIVGFVGIVAERVARAKAAKIPGADKPPILTFEFIWAALVFSTVMITLLIYMVIPIPNVVSFLPILKIAIIMMVMEEKLYTKFKKEGYQYIEN</sequence>
<name>A0A1R2C7P8_9CILI</name>
<evidence type="ECO:0000313" key="3">
    <source>
        <dbReference type="Proteomes" id="UP000187209"/>
    </source>
</evidence>
<reference evidence="2 3" key="1">
    <citation type="submission" date="2016-11" db="EMBL/GenBank/DDBJ databases">
        <title>The macronuclear genome of Stentor coeruleus: a giant cell with tiny introns.</title>
        <authorList>
            <person name="Slabodnick M."/>
            <person name="Ruby J.G."/>
            <person name="Reiff S.B."/>
            <person name="Swart E.C."/>
            <person name="Gosai S."/>
            <person name="Prabakaran S."/>
            <person name="Witkowska E."/>
            <person name="Larue G.E."/>
            <person name="Fisher S."/>
            <person name="Freeman R.M."/>
            <person name="Gunawardena J."/>
            <person name="Chu W."/>
            <person name="Stover N.A."/>
            <person name="Gregory B.D."/>
            <person name="Nowacki M."/>
            <person name="Derisi J."/>
            <person name="Roy S.W."/>
            <person name="Marshall W.F."/>
            <person name="Sood P."/>
        </authorList>
    </citation>
    <scope>NUCLEOTIDE SEQUENCE [LARGE SCALE GENOMIC DNA]</scope>
    <source>
        <strain evidence="2">WM001</strain>
    </source>
</reference>
<evidence type="ECO:0000256" key="1">
    <source>
        <dbReference type="SAM" id="Phobius"/>
    </source>
</evidence>
<dbReference type="EMBL" id="MPUH01000250">
    <property type="protein sequence ID" value="OMJ85019.1"/>
    <property type="molecule type" value="Genomic_DNA"/>
</dbReference>
<feature type="transmembrane region" description="Helical" evidence="1">
    <location>
        <begin position="16"/>
        <end position="33"/>
    </location>
</feature>
<comment type="caution">
    <text evidence="2">The sequence shown here is derived from an EMBL/GenBank/DDBJ whole genome shotgun (WGS) entry which is preliminary data.</text>
</comment>
<accession>A0A1R2C7P8</accession>
<gene>
    <name evidence="2" type="ORF">SteCoe_13740</name>
</gene>
<keyword evidence="1" id="KW-0812">Transmembrane</keyword>
<feature type="transmembrane region" description="Helical" evidence="1">
    <location>
        <begin position="39"/>
        <end position="56"/>
    </location>
</feature>
<feature type="transmembrane region" description="Helical" evidence="1">
    <location>
        <begin position="169"/>
        <end position="189"/>
    </location>
</feature>
<organism evidence="2 3">
    <name type="scientific">Stentor coeruleus</name>
    <dbReference type="NCBI Taxonomy" id="5963"/>
    <lineage>
        <taxon>Eukaryota</taxon>
        <taxon>Sar</taxon>
        <taxon>Alveolata</taxon>
        <taxon>Ciliophora</taxon>
        <taxon>Postciliodesmatophora</taxon>
        <taxon>Heterotrichea</taxon>
        <taxon>Heterotrichida</taxon>
        <taxon>Stentoridae</taxon>
        <taxon>Stentor</taxon>
    </lineage>
</organism>